<organism evidence="1 2">
    <name type="scientific">Wickerhamomyces ciferrii (strain ATCC 14091 / BCRC 22168 / CBS 111 / JCM 3599 / NBRC 0793 / NRRL Y-1031 F-60-10)</name>
    <name type="common">Yeast</name>
    <name type="synonym">Pichia ciferrii</name>
    <dbReference type="NCBI Taxonomy" id="1206466"/>
    <lineage>
        <taxon>Eukaryota</taxon>
        <taxon>Fungi</taxon>
        <taxon>Dikarya</taxon>
        <taxon>Ascomycota</taxon>
        <taxon>Saccharomycotina</taxon>
        <taxon>Saccharomycetes</taxon>
        <taxon>Phaffomycetales</taxon>
        <taxon>Wickerhamomycetaceae</taxon>
        <taxon>Wickerhamomyces</taxon>
    </lineage>
</organism>
<keyword evidence="2" id="KW-1185">Reference proteome</keyword>
<reference evidence="1 2" key="1">
    <citation type="journal article" date="2012" name="Eukaryot. Cell">
        <title>Draft genome sequence of Wickerhamomyces ciferrii NRRL Y-1031 F-60-10.</title>
        <authorList>
            <person name="Schneider J."/>
            <person name="Andrea H."/>
            <person name="Blom J."/>
            <person name="Jaenicke S."/>
            <person name="Ruckert C."/>
            <person name="Schorsch C."/>
            <person name="Szczepanowski R."/>
            <person name="Farwick M."/>
            <person name="Goesmann A."/>
            <person name="Puhler A."/>
            <person name="Schaffer S."/>
            <person name="Tauch A."/>
            <person name="Kohler T."/>
            <person name="Brinkrolf K."/>
        </authorList>
    </citation>
    <scope>NUCLEOTIDE SEQUENCE [LARGE SCALE GENOMIC DNA]</scope>
    <source>
        <strain evidence="2">ATCC 14091 / BCRC 22168 / CBS 111 / JCM 3599 / NBRC 0793 / NRRL Y-1031 F-60-10</strain>
    </source>
</reference>
<dbReference type="InParanoid" id="K0KP59"/>
<evidence type="ECO:0000313" key="1">
    <source>
        <dbReference type="EMBL" id="CCH42903.1"/>
    </source>
</evidence>
<gene>
    <name evidence="1" type="ORF">BN7_2449</name>
</gene>
<evidence type="ECO:0000313" key="2">
    <source>
        <dbReference type="Proteomes" id="UP000009328"/>
    </source>
</evidence>
<dbReference type="EMBL" id="CAIF01000057">
    <property type="protein sequence ID" value="CCH42903.1"/>
    <property type="molecule type" value="Genomic_DNA"/>
</dbReference>
<name>K0KP59_WICCF</name>
<dbReference type="AlphaFoldDB" id="K0KP59"/>
<protein>
    <submittedName>
        <fullName evidence="1">Uncharacterized protein</fullName>
    </submittedName>
</protein>
<sequence>MSTVIEELQQLYYALDNSSRRIVNIIFIDPENHPDTQERDEEYEKVAENYYQENNQDFYRVYPGESGVTPKHALDYVNYTKEVNYNDIYFATFYDKRLQGLEDSEEENLYDYGH</sequence>
<comment type="caution">
    <text evidence="1">The sequence shown here is derived from an EMBL/GenBank/DDBJ whole genome shotgun (WGS) entry which is preliminary data.</text>
</comment>
<dbReference type="HOGENOM" id="CLU_2122970_0_0_1"/>
<dbReference type="Proteomes" id="UP000009328">
    <property type="component" value="Unassembled WGS sequence"/>
</dbReference>
<proteinExistence type="predicted"/>
<accession>K0KP59</accession>